<comment type="caution">
    <text evidence="1">The sequence shown here is derived from an EMBL/GenBank/DDBJ whole genome shotgun (WGS) entry which is preliminary data.</text>
</comment>
<dbReference type="EMBL" id="JAAGAX010000016">
    <property type="protein sequence ID" value="KAF2288276.1"/>
    <property type="molecule type" value="Genomic_DNA"/>
</dbReference>
<keyword evidence="2" id="KW-1185">Reference proteome</keyword>
<reference evidence="1 2" key="1">
    <citation type="journal article" date="2020" name="Mol. Plant">
        <title>The Chromosome-Based Rubber Tree Genome Provides New Insights into Spurge Genome Evolution and Rubber Biosynthesis.</title>
        <authorList>
            <person name="Liu J."/>
            <person name="Shi C."/>
            <person name="Shi C.C."/>
            <person name="Li W."/>
            <person name="Zhang Q.J."/>
            <person name="Zhang Y."/>
            <person name="Li K."/>
            <person name="Lu H.F."/>
            <person name="Shi C."/>
            <person name="Zhu S.T."/>
            <person name="Xiao Z.Y."/>
            <person name="Nan H."/>
            <person name="Yue Y."/>
            <person name="Zhu X.G."/>
            <person name="Wu Y."/>
            <person name="Hong X.N."/>
            <person name="Fan G.Y."/>
            <person name="Tong Y."/>
            <person name="Zhang D."/>
            <person name="Mao C.L."/>
            <person name="Liu Y.L."/>
            <person name="Hao S.J."/>
            <person name="Liu W.Q."/>
            <person name="Lv M.Q."/>
            <person name="Zhang H.B."/>
            <person name="Liu Y."/>
            <person name="Hu-Tang G.R."/>
            <person name="Wang J.P."/>
            <person name="Wang J.H."/>
            <person name="Sun Y.H."/>
            <person name="Ni S.B."/>
            <person name="Chen W.B."/>
            <person name="Zhang X.C."/>
            <person name="Jiao Y.N."/>
            <person name="Eichler E.E."/>
            <person name="Li G.H."/>
            <person name="Liu X."/>
            <person name="Gao L.Z."/>
        </authorList>
    </citation>
    <scope>NUCLEOTIDE SEQUENCE [LARGE SCALE GENOMIC DNA]</scope>
    <source>
        <strain evidence="2">cv. GT1</strain>
        <tissue evidence="1">Leaf</tissue>
    </source>
</reference>
<protein>
    <submittedName>
        <fullName evidence="1">Uncharacterized protein</fullName>
    </submittedName>
</protein>
<evidence type="ECO:0000313" key="2">
    <source>
        <dbReference type="Proteomes" id="UP000467840"/>
    </source>
</evidence>
<accession>A0A6A6KJI9</accession>
<sequence length="123" mass="14074">MNFEAVVKPASGYTDSEKLLNSEPFVGYKSMASSIPRCYLQELIMESIHFKFADRAYGLDTLPSEVSVQVGNFKTQGKVYLRRQDKSKQSVECLLSEPDDSAKIKNPRKRWKHDYSRCTLDVT</sequence>
<evidence type="ECO:0000313" key="1">
    <source>
        <dbReference type="EMBL" id="KAF2288276.1"/>
    </source>
</evidence>
<name>A0A6A6KJI9_HEVBR</name>
<proteinExistence type="predicted"/>
<gene>
    <name evidence="1" type="ORF">GH714_005766</name>
</gene>
<organism evidence="1 2">
    <name type="scientific">Hevea brasiliensis</name>
    <name type="common">Para rubber tree</name>
    <name type="synonym">Siphonia brasiliensis</name>
    <dbReference type="NCBI Taxonomy" id="3981"/>
    <lineage>
        <taxon>Eukaryota</taxon>
        <taxon>Viridiplantae</taxon>
        <taxon>Streptophyta</taxon>
        <taxon>Embryophyta</taxon>
        <taxon>Tracheophyta</taxon>
        <taxon>Spermatophyta</taxon>
        <taxon>Magnoliopsida</taxon>
        <taxon>eudicotyledons</taxon>
        <taxon>Gunneridae</taxon>
        <taxon>Pentapetalae</taxon>
        <taxon>rosids</taxon>
        <taxon>fabids</taxon>
        <taxon>Malpighiales</taxon>
        <taxon>Euphorbiaceae</taxon>
        <taxon>Crotonoideae</taxon>
        <taxon>Micrandreae</taxon>
        <taxon>Hevea</taxon>
    </lineage>
</organism>
<dbReference type="Proteomes" id="UP000467840">
    <property type="component" value="Chromosome 8"/>
</dbReference>
<dbReference type="AlphaFoldDB" id="A0A6A6KJI9"/>